<keyword evidence="2" id="KW-1133">Transmembrane helix</keyword>
<dbReference type="GeneID" id="10329248"/>
<proteinExistence type="predicted"/>
<sequence length="78" mass="8624">MDGNIGNPSHMNLILRPLDDVNDVTWSIVISLIILLVGVFYVIVYILGIDERESHGSNDTPKQEELLQLPSDGDQSCS</sequence>
<dbReference type="RefSeq" id="YP_004324720.1">
    <property type="nucleotide sequence ID" value="NC_015289.1"/>
</dbReference>
<keyword evidence="2" id="KW-0472">Membrane</keyword>
<name>E3SKF7_9CAUD</name>
<gene>
    <name evidence="3" type="ORF">SSSM5_117</name>
</gene>
<keyword evidence="2" id="KW-0812">Transmembrane</keyword>
<evidence type="ECO:0000313" key="3">
    <source>
        <dbReference type="EMBL" id="ADO97953.1"/>
    </source>
</evidence>
<reference evidence="3 4" key="1">
    <citation type="journal article" date="2010" name="Environ. Microbiol.">
        <title>Genomic analysis of oceanic cyanobacterial myoviruses compared with T4-like myoviruses from diverse hosts and environments.</title>
        <authorList>
            <person name="Sullivan M.B."/>
            <person name="Huang K.H."/>
            <person name="Ignacio-Espinoza J.C."/>
            <person name="Berlin A.M."/>
            <person name="Kelly L."/>
            <person name="Weigele P.R."/>
            <person name="DeFrancesco A.S."/>
            <person name="Kern S.E."/>
            <person name="Thompson L.R."/>
            <person name="Young S."/>
            <person name="Yandava C."/>
            <person name="Fu R."/>
            <person name="Krastins B."/>
            <person name="Chase M."/>
            <person name="Sarracino D."/>
            <person name="Osburne M.S."/>
            <person name="Henn M.R."/>
            <person name="Chisholm S.W."/>
        </authorList>
    </citation>
    <scope>NUCLEOTIDE SEQUENCE [LARGE SCALE GENOMIC DNA]</scope>
    <source>
        <strain evidence="3">8102-12</strain>
    </source>
</reference>
<dbReference type="EMBL" id="GU071097">
    <property type="protein sequence ID" value="ADO97953.1"/>
    <property type="molecule type" value="Genomic_DNA"/>
</dbReference>
<evidence type="ECO:0000256" key="1">
    <source>
        <dbReference type="SAM" id="MobiDB-lite"/>
    </source>
</evidence>
<keyword evidence="4" id="KW-1185">Reference proteome</keyword>
<dbReference type="KEGG" id="vg:10329248"/>
<evidence type="ECO:0000313" key="4">
    <source>
        <dbReference type="Proteomes" id="UP000006526"/>
    </source>
</evidence>
<evidence type="ECO:0000256" key="2">
    <source>
        <dbReference type="SAM" id="Phobius"/>
    </source>
</evidence>
<dbReference type="Proteomes" id="UP000006526">
    <property type="component" value="Segment"/>
</dbReference>
<feature type="region of interest" description="Disordered" evidence="1">
    <location>
        <begin position="53"/>
        <end position="78"/>
    </location>
</feature>
<feature type="compositionally biased region" description="Basic and acidic residues" evidence="1">
    <location>
        <begin position="53"/>
        <end position="65"/>
    </location>
</feature>
<dbReference type="OrthoDB" id="25271at10239"/>
<accession>E3SKF7</accession>
<feature type="transmembrane region" description="Helical" evidence="2">
    <location>
        <begin position="24"/>
        <end position="47"/>
    </location>
</feature>
<organism evidence="3 4">
    <name type="scientific">Synechococcus phage S-SSM5</name>
    <dbReference type="NCBI Taxonomy" id="445685"/>
    <lineage>
        <taxon>Viruses</taxon>
        <taxon>Duplodnaviria</taxon>
        <taxon>Heunggongvirae</taxon>
        <taxon>Uroviricota</taxon>
        <taxon>Caudoviricetes</taxon>
        <taxon>Pantevenvirales</taxon>
        <taxon>Kyanoviridae</taxon>
        <taxon>Glaucusvirus</taxon>
        <taxon>Glaucusvirus ssm5</taxon>
    </lineage>
</organism>
<protein>
    <submittedName>
        <fullName evidence="3">Uncharacterized protein</fullName>
    </submittedName>
</protein>